<name>A0AAD9KNF6_RIDPI</name>
<protein>
    <submittedName>
        <fullName evidence="1">Uncharacterized protein</fullName>
    </submittedName>
</protein>
<proteinExistence type="predicted"/>
<evidence type="ECO:0000313" key="2">
    <source>
        <dbReference type="Proteomes" id="UP001209878"/>
    </source>
</evidence>
<sequence length="56" mass="6010">MLTPARNSRQLCSISSNRLYIPGVKTKAGTRAFSVAAPTVWNLLPGSVKSEGNIHL</sequence>
<reference evidence="1" key="1">
    <citation type="journal article" date="2023" name="Mol. Biol. Evol.">
        <title>Third-Generation Sequencing Reveals the Adaptive Role of the Epigenome in Three Deep-Sea Polychaetes.</title>
        <authorList>
            <person name="Perez M."/>
            <person name="Aroh O."/>
            <person name="Sun Y."/>
            <person name="Lan Y."/>
            <person name="Juniper S.K."/>
            <person name="Young C.R."/>
            <person name="Angers B."/>
            <person name="Qian P.Y."/>
        </authorList>
    </citation>
    <scope>NUCLEOTIDE SEQUENCE</scope>
    <source>
        <strain evidence="1">R07B-5</strain>
    </source>
</reference>
<dbReference type="EMBL" id="JAODUO010000794">
    <property type="protein sequence ID" value="KAK2174552.1"/>
    <property type="molecule type" value="Genomic_DNA"/>
</dbReference>
<accession>A0AAD9KNF6</accession>
<gene>
    <name evidence="1" type="ORF">NP493_791g01017</name>
</gene>
<comment type="caution">
    <text evidence="1">The sequence shown here is derived from an EMBL/GenBank/DDBJ whole genome shotgun (WGS) entry which is preliminary data.</text>
</comment>
<organism evidence="1 2">
    <name type="scientific">Ridgeia piscesae</name>
    <name type="common">Tubeworm</name>
    <dbReference type="NCBI Taxonomy" id="27915"/>
    <lineage>
        <taxon>Eukaryota</taxon>
        <taxon>Metazoa</taxon>
        <taxon>Spiralia</taxon>
        <taxon>Lophotrochozoa</taxon>
        <taxon>Annelida</taxon>
        <taxon>Polychaeta</taxon>
        <taxon>Sedentaria</taxon>
        <taxon>Canalipalpata</taxon>
        <taxon>Sabellida</taxon>
        <taxon>Siboglinidae</taxon>
        <taxon>Ridgeia</taxon>
    </lineage>
</organism>
<evidence type="ECO:0000313" key="1">
    <source>
        <dbReference type="EMBL" id="KAK2174552.1"/>
    </source>
</evidence>
<keyword evidence="2" id="KW-1185">Reference proteome</keyword>
<dbReference type="AlphaFoldDB" id="A0AAD9KNF6"/>
<dbReference type="Proteomes" id="UP001209878">
    <property type="component" value="Unassembled WGS sequence"/>
</dbReference>